<reference evidence="1" key="1">
    <citation type="submission" date="2023-04" db="EMBL/GenBank/DDBJ databases">
        <title>Phytophthora fragariaefolia NBRC 109709.</title>
        <authorList>
            <person name="Ichikawa N."/>
            <person name="Sato H."/>
            <person name="Tonouchi N."/>
        </authorList>
    </citation>
    <scope>NUCLEOTIDE SEQUENCE</scope>
    <source>
        <strain evidence="1">NBRC 109709</strain>
    </source>
</reference>
<accession>A0A9W6X3I9</accession>
<organism evidence="1 2">
    <name type="scientific">Phytophthora fragariaefolia</name>
    <dbReference type="NCBI Taxonomy" id="1490495"/>
    <lineage>
        <taxon>Eukaryota</taxon>
        <taxon>Sar</taxon>
        <taxon>Stramenopiles</taxon>
        <taxon>Oomycota</taxon>
        <taxon>Peronosporomycetes</taxon>
        <taxon>Peronosporales</taxon>
        <taxon>Peronosporaceae</taxon>
        <taxon>Phytophthora</taxon>
    </lineage>
</organism>
<sequence>MTTPTTRAADSPAASTAVNTVVAPVATTTSSSTSSSVVTLTVTTSSSTKPSMSLGEYKKAHGNTTFAREELQALFDAGSDVDMEGG</sequence>
<name>A0A9W6X3I9_9STRA</name>
<evidence type="ECO:0000313" key="1">
    <source>
        <dbReference type="EMBL" id="GMF28632.1"/>
    </source>
</evidence>
<keyword evidence="2" id="KW-1185">Reference proteome</keyword>
<dbReference type="Proteomes" id="UP001165121">
    <property type="component" value="Unassembled WGS sequence"/>
</dbReference>
<comment type="caution">
    <text evidence="1">The sequence shown here is derived from an EMBL/GenBank/DDBJ whole genome shotgun (WGS) entry which is preliminary data.</text>
</comment>
<dbReference type="EMBL" id="BSXT01000490">
    <property type="protein sequence ID" value="GMF28632.1"/>
    <property type="molecule type" value="Genomic_DNA"/>
</dbReference>
<proteinExistence type="predicted"/>
<protein>
    <submittedName>
        <fullName evidence="1">Unnamed protein product</fullName>
    </submittedName>
</protein>
<dbReference type="AlphaFoldDB" id="A0A9W6X3I9"/>
<gene>
    <name evidence="1" type="ORF">Pfra01_000595800</name>
</gene>
<evidence type="ECO:0000313" key="2">
    <source>
        <dbReference type="Proteomes" id="UP001165121"/>
    </source>
</evidence>